<dbReference type="KEGG" id="abac:LuPra_04009"/>
<reference evidence="2" key="2">
    <citation type="submission" date="2016-04" db="EMBL/GenBank/DDBJ databases">
        <title>First Complete Genome Sequence of a Subdivision 6 Acidobacterium.</title>
        <authorList>
            <person name="Huang S."/>
            <person name="Vieira S."/>
            <person name="Bunk B."/>
            <person name="Riedel T."/>
            <person name="Sproeer C."/>
            <person name="Overmann J."/>
        </authorList>
    </citation>
    <scope>NUCLEOTIDE SEQUENCE [LARGE SCALE GENOMIC DNA]</scope>
    <source>
        <strain evidence="2">DSM 100886 HEG_-6_39</strain>
    </source>
</reference>
<keyword evidence="2" id="KW-1185">Reference proteome</keyword>
<proteinExistence type="predicted"/>
<protein>
    <submittedName>
        <fullName evidence="1">Uncharacterized protein</fullName>
    </submittedName>
</protein>
<name>A0A143PRK4_LUTPR</name>
<dbReference type="EMBL" id="CP015136">
    <property type="protein sequence ID" value="AMY10768.1"/>
    <property type="molecule type" value="Genomic_DNA"/>
</dbReference>
<sequence>MVKFEGRWKYQSYRPDPGSVATDPNPPTFVPWSPPGVVTVDQGGTTGTLEFTGTPIKLDLKFVVMDGTPAGLSASAVMKLPGGKQFTNELHGHFVPAELGQEAGKDNPLVVRGSIVQTSADIAPTVPQPMFTTGVLRPGAVAVIDSASDSEKVAGWATWRRARILVC</sequence>
<accession>A0A143PRK4</accession>
<evidence type="ECO:0000313" key="1">
    <source>
        <dbReference type="EMBL" id="AMY10768.1"/>
    </source>
</evidence>
<dbReference type="AlphaFoldDB" id="A0A143PRK4"/>
<gene>
    <name evidence="1" type="ORF">LuPra_04009</name>
</gene>
<dbReference type="Proteomes" id="UP000076079">
    <property type="component" value="Chromosome"/>
</dbReference>
<organism evidence="1 2">
    <name type="scientific">Luteitalea pratensis</name>
    <dbReference type="NCBI Taxonomy" id="1855912"/>
    <lineage>
        <taxon>Bacteria</taxon>
        <taxon>Pseudomonadati</taxon>
        <taxon>Acidobacteriota</taxon>
        <taxon>Vicinamibacteria</taxon>
        <taxon>Vicinamibacterales</taxon>
        <taxon>Vicinamibacteraceae</taxon>
        <taxon>Luteitalea</taxon>
    </lineage>
</organism>
<reference evidence="1 2" key="1">
    <citation type="journal article" date="2016" name="Genome Announc.">
        <title>First Complete Genome Sequence of a Subdivision 6 Acidobacterium Strain.</title>
        <authorList>
            <person name="Huang S."/>
            <person name="Vieira S."/>
            <person name="Bunk B."/>
            <person name="Riedel T."/>
            <person name="Sproer C."/>
            <person name="Overmann J."/>
        </authorList>
    </citation>
    <scope>NUCLEOTIDE SEQUENCE [LARGE SCALE GENOMIC DNA]</scope>
    <source>
        <strain evidence="2">DSM 100886 HEG_-6_39</strain>
    </source>
</reference>
<evidence type="ECO:0000313" key="2">
    <source>
        <dbReference type="Proteomes" id="UP000076079"/>
    </source>
</evidence>